<gene>
    <name evidence="2" type="ORF">KN1_10140</name>
</gene>
<dbReference type="SUPFAM" id="SSF81593">
    <property type="entry name" value="Nucleotidyltransferase substrate binding subunit/domain"/>
    <property type="match status" value="1"/>
</dbReference>
<protein>
    <submittedName>
        <fullName evidence="2">DNA-binding protein</fullName>
    </submittedName>
</protein>
<evidence type="ECO:0000313" key="3">
    <source>
        <dbReference type="Proteomes" id="UP000825123"/>
    </source>
</evidence>
<dbReference type="Gene3D" id="1.20.120.330">
    <property type="entry name" value="Nucleotidyltransferases domain 2"/>
    <property type="match status" value="1"/>
</dbReference>
<accession>A0A8D5U5N2</accession>
<dbReference type="PROSITE" id="PS50910">
    <property type="entry name" value="HEPN"/>
    <property type="match status" value="1"/>
</dbReference>
<proteinExistence type="predicted"/>
<evidence type="ECO:0000313" key="2">
    <source>
        <dbReference type="EMBL" id="BCU69717.1"/>
    </source>
</evidence>
<dbReference type="AlphaFoldDB" id="A0A8D5U5N2"/>
<dbReference type="SMART" id="SM00748">
    <property type="entry name" value="HEPN"/>
    <property type="match status" value="1"/>
</dbReference>
<dbReference type="RefSeq" id="WP_221289706.1">
    <property type="nucleotide sequence ID" value="NZ_AP024597.1"/>
</dbReference>
<reference evidence="2 3" key="1">
    <citation type="submission" date="2021-04" db="EMBL/GenBank/DDBJ databases">
        <title>Complete genome sequence of Stygiolobus sp. KN-1.</title>
        <authorList>
            <person name="Nakamura K."/>
            <person name="Sakai H."/>
            <person name="Kurosawa N."/>
        </authorList>
    </citation>
    <scope>NUCLEOTIDE SEQUENCE [LARGE SCALE GENOMIC DNA]</scope>
    <source>
        <strain evidence="2 3">KN-1</strain>
    </source>
</reference>
<dbReference type="GO" id="GO:0003677">
    <property type="term" value="F:DNA binding"/>
    <property type="evidence" value="ECO:0007669"/>
    <property type="project" value="UniProtKB-KW"/>
</dbReference>
<dbReference type="KEGG" id="csty:KN1_10140"/>
<keyword evidence="2" id="KW-0238">DNA-binding</keyword>
<keyword evidence="3" id="KW-1185">Reference proteome</keyword>
<dbReference type="Pfam" id="PF05168">
    <property type="entry name" value="HEPN"/>
    <property type="match status" value="1"/>
</dbReference>
<dbReference type="InterPro" id="IPR007842">
    <property type="entry name" value="HEPN_dom"/>
</dbReference>
<dbReference type="GeneID" id="66162760"/>
<organism evidence="2 3">
    <name type="scientific">Stygiolobus caldivivus</name>
    <dbReference type="NCBI Taxonomy" id="2824673"/>
    <lineage>
        <taxon>Archaea</taxon>
        <taxon>Thermoproteota</taxon>
        <taxon>Thermoprotei</taxon>
        <taxon>Sulfolobales</taxon>
        <taxon>Sulfolobaceae</taxon>
        <taxon>Stygiolobus</taxon>
    </lineage>
</organism>
<name>A0A8D5U5N2_9CREN</name>
<dbReference type="EMBL" id="AP024597">
    <property type="protein sequence ID" value="BCU69717.1"/>
    <property type="molecule type" value="Genomic_DNA"/>
</dbReference>
<dbReference type="Proteomes" id="UP000825123">
    <property type="component" value="Chromosome"/>
</dbReference>
<feature type="domain" description="HEPN" evidence="1">
    <location>
        <begin position="8"/>
        <end position="117"/>
    </location>
</feature>
<evidence type="ECO:0000259" key="1">
    <source>
        <dbReference type="PROSITE" id="PS50910"/>
    </source>
</evidence>
<sequence>MQRYNDWLRQAERNLKSAEVNMQYGLYEETCYESQQTAEKAVKALLNFYHLEARGQSITILLRNANVQVPKDIEECGQELDKHYIPSRYPDVYDEGPPEDYYNESTARRCFECGKKILEWVKGVVRGTVRKIFKV</sequence>